<evidence type="ECO:0000313" key="2">
    <source>
        <dbReference type="Proteomes" id="UP000736787"/>
    </source>
</evidence>
<protein>
    <submittedName>
        <fullName evidence="1">Uncharacterized protein</fullName>
    </submittedName>
</protein>
<organism evidence="1 2">
    <name type="scientific">Phytophthora cactorum</name>
    <dbReference type="NCBI Taxonomy" id="29920"/>
    <lineage>
        <taxon>Eukaryota</taxon>
        <taxon>Sar</taxon>
        <taxon>Stramenopiles</taxon>
        <taxon>Oomycota</taxon>
        <taxon>Peronosporomycetes</taxon>
        <taxon>Peronosporales</taxon>
        <taxon>Peronosporaceae</taxon>
        <taxon>Phytophthora</taxon>
    </lineage>
</organism>
<dbReference type="AlphaFoldDB" id="A0A8T1JR41"/>
<sequence length="66" mass="6480">MSAQSALILVALDVNDATLDTVAGADADIGFVNVVELGTVVGWVGGPLSSSSSSPQSCIVSISSIS</sequence>
<comment type="caution">
    <text evidence="1">The sequence shown here is derived from an EMBL/GenBank/DDBJ whole genome shotgun (WGS) entry which is preliminary data.</text>
</comment>
<dbReference type="Proteomes" id="UP000736787">
    <property type="component" value="Unassembled WGS sequence"/>
</dbReference>
<name>A0A8T1JR41_9STRA</name>
<accession>A0A8T1JR41</accession>
<dbReference type="EMBL" id="RCMK01001475">
    <property type="protein sequence ID" value="KAG2893634.1"/>
    <property type="molecule type" value="Genomic_DNA"/>
</dbReference>
<reference evidence="1" key="1">
    <citation type="submission" date="2018-10" db="EMBL/GenBank/DDBJ databases">
        <title>Effector identification in a new, highly contiguous assembly of the strawberry crown rot pathogen Phytophthora cactorum.</title>
        <authorList>
            <person name="Armitage A.D."/>
            <person name="Nellist C.F."/>
            <person name="Bates H."/>
            <person name="Vickerstaff R.J."/>
            <person name="Harrison R.J."/>
        </authorList>
    </citation>
    <scope>NUCLEOTIDE SEQUENCE</scope>
    <source>
        <strain evidence="1">4040</strain>
    </source>
</reference>
<gene>
    <name evidence="1" type="ORF">PC117_g23733</name>
</gene>
<proteinExistence type="predicted"/>
<evidence type="ECO:0000313" key="1">
    <source>
        <dbReference type="EMBL" id="KAG2893634.1"/>
    </source>
</evidence>